<feature type="domain" description="C2H2-type" evidence="9">
    <location>
        <begin position="324"/>
        <end position="352"/>
    </location>
</feature>
<protein>
    <submittedName>
        <fullName evidence="10">Gastrula zinc finger protein XlCGF7.1</fullName>
    </submittedName>
</protein>
<evidence type="ECO:0000256" key="1">
    <source>
        <dbReference type="ARBA" id="ARBA00004123"/>
    </source>
</evidence>
<comment type="subcellular location">
    <subcellularLocation>
        <location evidence="1">Nucleus</location>
    </subcellularLocation>
</comment>
<accession>A0A8E0VGJ7</accession>
<evidence type="ECO:0000259" key="9">
    <source>
        <dbReference type="PROSITE" id="PS50157"/>
    </source>
</evidence>
<feature type="region of interest" description="Disordered" evidence="8">
    <location>
        <begin position="422"/>
        <end position="459"/>
    </location>
</feature>
<keyword evidence="11" id="KW-1185">Reference proteome</keyword>
<keyword evidence="3" id="KW-0677">Repeat</keyword>
<dbReference type="EMBL" id="LUCM01010984">
    <property type="protein sequence ID" value="KAA0184666.1"/>
    <property type="molecule type" value="Genomic_DNA"/>
</dbReference>
<dbReference type="PROSITE" id="PS00028">
    <property type="entry name" value="ZINC_FINGER_C2H2_1"/>
    <property type="match status" value="2"/>
</dbReference>
<keyword evidence="5" id="KW-0862">Zinc</keyword>
<dbReference type="Gene3D" id="3.30.160.60">
    <property type="entry name" value="Classic Zinc Finger"/>
    <property type="match status" value="1"/>
</dbReference>
<evidence type="ECO:0000256" key="5">
    <source>
        <dbReference type="ARBA" id="ARBA00022833"/>
    </source>
</evidence>
<feature type="region of interest" description="Disordered" evidence="8">
    <location>
        <begin position="1"/>
        <end position="33"/>
    </location>
</feature>
<evidence type="ECO:0000256" key="2">
    <source>
        <dbReference type="ARBA" id="ARBA00022723"/>
    </source>
</evidence>
<dbReference type="InterPro" id="IPR013087">
    <property type="entry name" value="Znf_C2H2_type"/>
</dbReference>
<dbReference type="InterPro" id="IPR050888">
    <property type="entry name" value="ZnF_C2H2-type_TF"/>
</dbReference>
<comment type="caution">
    <text evidence="10">The sequence shown here is derived from an EMBL/GenBank/DDBJ whole genome shotgun (WGS) entry which is preliminary data.</text>
</comment>
<evidence type="ECO:0000256" key="8">
    <source>
        <dbReference type="SAM" id="MobiDB-lite"/>
    </source>
</evidence>
<evidence type="ECO:0000256" key="3">
    <source>
        <dbReference type="ARBA" id="ARBA00022737"/>
    </source>
</evidence>
<proteinExistence type="predicted"/>
<keyword evidence="2" id="KW-0479">Metal-binding</keyword>
<feature type="compositionally biased region" description="Basic residues" evidence="8">
    <location>
        <begin position="433"/>
        <end position="459"/>
    </location>
</feature>
<evidence type="ECO:0000313" key="11">
    <source>
        <dbReference type="Proteomes" id="UP000728185"/>
    </source>
</evidence>
<dbReference type="AlphaFoldDB" id="A0A8E0VGJ7"/>
<keyword evidence="4 7" id="KW-0863">Zinc-finger</keyword>
<dbReference type="PANTHER" id="PTHR24406">
    <property type="entry name" value="TRANSCRIPTIONAL REPRESSOR CTCFL-RELATED"/>
    <property type="match status" value="1"/>
</dbReference>
<dbReference type="PROSITE" id="PS50157">
    <property type="entry name" value="ZINC_FINGER_C2H2_2"/>
    <property type="match status" value="1"/>
</dbReference>
<name>A0A8E0VGJ7_9TREM</name>
<evidence type="ECO:0000256" key="7">
    <source>
        <dbReference type="PROSITE-ProRule" id="PRU00042"/>
    </source>
</evidence>
<keyword evidence="6" id="KW-0539">Nucleus</keyword>
<gene>
    <name evidence="10" type="ORF">FBUS_11459</name>
</gene>
<dbReference type="GO" id="GO:0005634">
    <property type="term" value="C:nucleus"/>
    <property type="evidence" value="ECO:0007669"/>
    <property type="project" value="UniProtKB-SubCell"/>
</dbReference>
<reference evidence="10" key="1">
    <citation type="submission" date="2019-05" db="EMBL/GenBank/DDBJ databases">
        <title>Annotation for the trematode Fasciolopsis buski.</title>
        <authorList>
            <person name="Choi Y.-J."/>
        </authorList>
    </citation>
    <scope>NUCLEOTIDE SEQUENCE</scope>
    <source>
        <strain evidence="10">HT</strain>
        <tissue evidence="10">Whole worm</tissue>
    </source>
</reference>
<evidence type="ECO:0000256" key="4">
    <source>
        <dbReference type="ARBA" id="ARBA00022771"/>
    </source>
</evidence>
<dbReference type="OrthoDB" id="6242957at2759"/>
<organism evidence="10 11">
    <name type="scientific">Fasciolopsis buskii</name>
    <dbReference type="NCBI Taxonomy" id="27845"/>
    <lineage>
        <taxon>Eukaryota</taxon>
        <taxon>Metazoa</taxon>
        <taxon>Spiralia</taxon>
        <taxon>Lophotrochozoa</taxon>
        <taxon>Platyhelminthes</taxon>
        <taxon>Trematoda</taxon>
        <taxon>Digenea</taxon>
        <taxon>Plagiorchiida</taxon>
        <taxon>Echinostomata</taxon>
        <taxon>Echinostomatoidea</taxon>
        <taxon>Fasciolidae</taxon>
        <taxon>Fasciolopsis</taxon>
    </lineage>
</organism>
<evidence type="ECO:0000313" key="10">
    <source>
        <dbReference type="EMBL" id="KAA0184666.1"/>
    </source>
</evidence>
<evidence type="ECO:0000256" key="6">
    <source>
        <dbReference type="ARBA" id="ARBA00023242"/>
    </source>
</evidence>
<dbReference type="Proteomes" id="UP000728185">
    <property type="component" value="Unassembled WGS sequence"/>
</dbReference>
<dbReference type="SMART" id="SM00355">
    <property type="entry name" value="ZnF_C2H2"/>
    <property type="match status" value="5"/>
</dbReference>
<dbReference type="GO" id="GO:0008270">
    <property type="term" value="F:zinc ion binding"/>
    <property type="evidence" value="ECO:0007669"/>
    <property type="project" value="UniProtKB-KW"/>
</dbReference>
<sequence>MPSPKSKSPKRSPKSNTSPKSKGSPRKKGEEVELVENGMQTDPITMCYFCERTFKDSAAIQAHIVLMNHLPPFDSNQQQCRACKCTVTVRDVEQHKCAVLKTVFLRFVSGVSTIVHGPPYRCLFCRSQSVGSRVDLAMHLLCYHRPHKPPGRCGMCIFTYEEPAPSPSPNVPPLPANATEEQKKEHAKAVRLAVENQMCELPVNPTPGLDSLSFHTSTEHTPAYTLWSRRNIMGDSNLRFPYACPICGWVSKTNYAFHAHVICCHGNLSEIQNDLKICAMCGFAAVSDSGLNQHVLMNHTELIKRYGNLWIKRELLMNVTDLATTCGYCWETFRFDFQLQAHLLAAHTTNNPLRCGWCKVDFLSCADPIVGFMIMQHHELNHARTLHEVALRNEYTYEQIKDPLPEVPDKEILIASRMKIGGVPTEAGDGKGKKGSPKKSPGKSPKSKSSKSGSKKSKK</sequence>